<dbReference type="EMBL" id="BGPR01001992">
    <property type="protein sequence ID" value="GBM65750.1"/>
    <property type="molecule type" value="Genomic_DNA"/>
</dbReference>
<dbReference type="Proteomes" id="UP000499080">
    <property type="component" value="Unassembled WGS sequence"/>
</dbReference>
<proteinExistence type="predicted"/>
<comment type="caution">
    <text evidence="1">The sequence shown here is derived from an EMBL/GenBank/DDBJ whole genome shotgun (WGS) entry which is preliminary data.</text>
</comment>
<keyword evidence="2" id="KW-1185">Reference proteome</keyword>
<evidence type="ECO:0000313" key="2">
    <source>
        <dbReference type="Proteomes" id="UP000499080"/>
    </source>
</evidence>
<dbReference type="AlphaFoldDB" id="A0A4Y2HKI3"/>
<evidence type="ECO:0000313" key="1">
    <source>
        <dbReference type="EMBL" id="GBM65750.1"/>
    </source>
</evidence>
<protein>
    <submittedName>
        <fullName evidence="1">Uncharacterized protein</fullName>
    </submittedName>
</protein>
<accession>A0A4Y2HKI3</accession>
<name>A0A4Y2HKI3_ARAVE</name>
<reference evidence="1 2" key="1">
    <citation type="journal article" date="2019" name="Sci. Rep.">
        <title>Orb-weaving spider Araneus ventricosus genome elucidates the spidroin gene catalogue.</title>
        <authorList>
            <person name="Kono N."/>
            <person name="Nakamura H."/>
            <person name="Ohtoshi R."/>
            <person name="Moran D.A.P."/>
            <person name="Shinohara A."/>
            <person name="Yoshida Y."/>
            <person name="Fujiwara M."/>
            <person name="Mori M."/>
            <person name="Tomita M."/>
            <person name="Arakawa K."/>
        </authorList>
    </citation>
    <scope>NUCLEOTIDE SEQUENCE [LARGE SCALE GENOMIC DNA]</scope>
</reference>
<sequence length="99" mass="11259">MRKTDQNRNGRLDIQPVRISVALFGLPGHKLPQLRYPTSLDIHCSIWTVGYTTSPDISIALFGLPGHKLSRKSRYVSGGKNFWVGCVIHRRNRRSWGSQ</sequence>
<organism evidence="1 2">
    <name type="scientific">Araneus ventricosus</name>
    <name type="common">Orbweaver spider</name>
    <name type="synonym">Epeira ventricosa</name>
    <dbReference type="NCBI Taxonomy" id="182803"/>
    <lineage>
        <taxon>Eukaryota</taxon>
        <taxon>Metazoa</taxon>
        <taxon>Ecdysozoa</taxon>
        <taxon>Arthropoda</taxon>
        <taxon>Chelicerata</taxon>
        <taxon>Arachnida</taxon>
        <taxon>Araneae</taxon>
        <taxon>Araneomorphae</taxon>
        <taxon>Entelegynae</taxon>
        <taxon>Araneoidea</taxon>
        <taxon>Araneidae</taxon>
        <taxon>Araneus</taxon>
    </lineage>
</organism>
<gene>
    <name evidence="1" type="ORF">AVEN_84655_1</name>
</gene>